<name>A0A9P0ZRG9_CUSEU</name>
<dbReference type="InterPro" id="IPR020864">
    <property type="entry name" value="MACPF"/>
</dbReference>
<protein>
    <recommendedName>
        <fullName evidence="1">MACPF domain-containing protein</fullName>
    </recommendedName>
</protein>
<dbReference type="GO" id="GO:0009626">
    <property type="term" value="P:plant-type hypersensitive response"/>
    <property type="evidence" value="ECO:0007669"/>
    <property type="project" value="TreeGrafter"/>
</dbReference>
<accession>A0A9P0ZRG9</accession>
<dbReference type="GO" id="GO:2000031">
    <property type="term" value="P:regulation of salicylic acid mediated signaling pathway"/>
    <property type="evidence" value="ECO:0007669"/>
    <property type="project" value="InterPro"/>
</dbReference>
<dbReference type="PROSITE" id="PS51412">
    <property type="entry name" value="MACPF_2"/>
    <property type="match status" value="1"/>
</dbReference>
<dbReference type="PANTHER" id="PTHR33199">
    <property type="entry name" value="MACPF DOMAIN-CONTAINING PROTEIN CAD1"/>
    <property type="match status" value="1"/>
</dbReference>
<evidence type="ECO:0000313" key="3">
    <source>
        <dbReference type="Proteomes" id="UP001152484"/>
    </source>
</evidence>
<evidence type="ECO:0000313" key="2">
    <source>
        <dbReference type="EMBL" id="CAH9108783.1"/>
    </source>
</evidence>
<dbReference type="Pfam" id="PF01823">
    <property type="entry name" value="MACPF"/>
    <property type="match status" value="1"/>
</dbReference>
<dbReference type="EMBL" id="CAMAPE010000052">
    <property type="protein sequence ID" value="CAH9108783.1"/>
    <property type="molecule type" value="Genomic_DNA"/>
</dbReference>
<dbReference type="AlphaFoldDB" id="A0A9P0ZRG9"/>
<comment type="caution">
    <text evidence="2">The sequence shown here is derived from an EMBL/GenBank/DDBJ whole genome shotgun (WGS) entry which is preliminary data.</text>
</comment>
<sequence>MRFKSDVLEFNQMSELLNQKSSVQAKVPSGYLNAIFDLSGSWLNDAADTKYLAFDGYFVSLYYLHLTTSPLLLQNQVKNDVPPHWDPSLLSRFIQIYGTHIIVGMGVGGHDLLCVKQRPSSAIPPAELKGYLDDLGDYLFSDGTSPLPERDRRDGKKMVPEVFSRMLQSHTMQFTSITETSSKDGLTVIWSKRGGDLFAQSHLKWLQTLVANSEGIFFKLVPITSLLAGIPGSGYLSHAINLYLRYKPALEDLQYFLEFQIPRQWAPLFSELPLGHHQRRKVSCPSLQFSLFGPKIEVNSTQVSSCKKPVIGMRLFLEGNKCNRVAVHVQHLSSLPNILTPNPTSTTKPCQWRGSDDYESSNQFLEAVRWKSYAKVCSSVVKHDPSWIQAVDSSGVFVVTGAQLISTGKWPKRHLHLRLLYTHLPNCTIRKTEWAAAPESSCKSSFLTNLSTTFTLTQRTITDAPPKHPATTINSGVYPDGPPVPVCSTKLLKYVDTTEVVRGPNDAPGHWLVTAAKLVIEGGKIGLHAKFALLDYH</sequence>
<feature type="domain" description="MACPF" evidence="1">
    <location>
        <begin position="1"/>
        <end position="257"/>
    </location>
</feature>
<gene>
    <name evidence="2" type="ORF">CEURO_LOCUS18215</name>
</gene>
<keyword evidence="3" id="KW-1185">Reference proteome</keyword>
<dbReference type="PANTHER" id="PTHR33199:SF2">
    <property type="entry name" value="OS02G0475300 PROTEIN"/>
    <property type="match status" value="1"/>
</dbReference>
<proteinExistence type="predicted"/>
<dbReference type="GO" id="GO:0005886">
    <property type="term" value="C:plasma membrane"/>
    <property type="evidence" value="ECO:0007669"/>
    <property type="project" value="TreeGrafter"/>
</dbReference>
<dbReference type="InterPro" id="IPR044663">
    <property type="entry name" value="CAD1/NSL1-like"/>
</dbReference>
<reference evidence="2" key="1">
    <citation type="submission" date="2022-07" db="EMBL/GenBank/DDBJ databases">
        <authorList>
            <person name="Macas J."/>
            <person name="Novak P."/>
            <person name="Neumann P."/>
        </authorList>
    </citation>
    <scope>NUCLEOTIDE SEQUENCE</scope>
</reference>
<dbReference type="Proteomes" id="UP001152484">
    <property type="component" value="Unassembled WGS sequence"/>
</dbReference>
<organism evidence="2 3">
    <name type="scientific">Cuscuta europaea</name>
    <name type="common">European dodder</name>
    <dbReference type="NCBI Taxonomy" id="41803"/>
    <lineage>
        <taxon>Eukaryota</taxon>
        <taxon>Viridiplantae</taxon>
        <taxon>Streptophyta</taxon>
        <taxon>Embryophyta</taxon>
        <taxon>Tracheophyta</taxon>
        <taxon>Spermatophyta</taxon>
        <taxon>Magnoliopsida</taxon>
        <taxon>eudicotyledons</taxon>
        <taxon>Gunneridae</taxon>
        <taxon>Pentapetalae</taxon>
        <taxon>asterids</taxon>
        <taxon>lamiids</taxon>
        <taxon>Solanales</taxon>
        <taxon>Convolvulaceae</taxon>
        <taxon>Cuscuteae</taxon>
        <taxon>Cuscuta</taxon>
        <taxon>Cuscuta subgen. Cuscuta</taxon>
    </lineage>
</organism>
<dbReference type="OrthoDB" id="1258514at2759"/>
<evidence type="ECO:0000259" key="1">
    <source>
        <dbReference type="PROSITE" id="PS51412"/>
    </source>
</evidence>